<comment type="caution">
    <text evidence="1">The sequence shown here is derived from an EMBL/GenBank/DDBJ whole genome shotgun (WGS) entry which is preliminary data.</text>
</comment>
<gene>
    <name evidence="1" type="ORF">GGR91_001823</name>
</gene>
<dbReference type="Gene3D" id="2.40.10.270">
    <property type="entry name" value="Bacteriophage SPP1 head-tail adaptor protein"/>
    <property type="match status" value="1"/>
</dbReference>
<dbReference type="Proteomes" id="UP000581447">
    <property type="component" value="Unassembled WGS sequence"/>
</dbReference>
<dbReference type="Pfam" id="PF05521">
    <property type="entry name" value="Phage_HCP"/>
    <property type="match status" value="1"/>
</dbReference>
<keyword evidence="2" id="KW-1185">Reference proteome</keyword>
<dbReference type="EMBL" id="JACIEA010000002">
    <property type="protein sequence ID" value="MBB3943565.1"/>
    <property type="molecule type" value="Genomic_DNA"/>
</dbReference>
<sequence length="108" mass="11996">MSGEFAGNLRERVDIETRLGDRDSLAGASGKYRYDGQAWAAVSPLMPGDVTRADALSALPRWQVTMRKREGVGLSTRLAWRGKYLAVREVLSDPVTPAQMRLTCEEVR</sequence>
<reference evidence="1 2" key="1">
    <citation type="submission" date="2020-08" db="EMBL/GenBank/DDBJ databases">
        <title>Genomic Encyclopedia of Type Strains, Phase IV (KMG-IV): sequencing the most valuable type-strain genomes for metagenomic binning, comparative biology and taxonomic classification.</title>
        <authorList>
            <person name="Goeker M."/>
        </authorList>
    </citation>
    <scope>NUCLEOTIDE SEQUENCE [LARGE SCALE GENOMIC DNA]</scope>
    <source>
        <strain evidence="1 2">DSM 29050</strain>
    </source>
</reference>
<dbReference type="AlphaFoldDB" id="A0A840B5X9"/>
<dbReference type="RefSeq" id="WP_183941860.1">
    <property type="nucleotide sequence ID" value="NZ_BAABBG010000005.1"/>
</dbReference>
<name>A0A840B5X9_9SPHN</name>
<dbReference type="InterPro" id="IPR038666">
    <property type="entry name" value="SSP1_head-tail_sf"/>
</dbReference>
<dbReference type="InterPro" id="IPR008767">
    <property type="entry name" value="Phage_SPP1_head-tail_adaptor"/>
</dbReference>
<proteinExistence type="predicted"/>
<organism evidence="1 2">
    <name type="scientific">Sphingorhabdus rigui</name>
    <dbReference type="NCBI Taxonomy" id="1282858"/>
    <lineage>
        <taxon>Bacteria</taxon>
        <taxon>Pseudomonadati</taxon>
        <taxon>Pseudomonadota</taxon>
        <taxon>Alphaproteobacteria</taxon>
        <taxon>Sphingomonadales</taxon>
        <taxon>Sphingomonadaceae</taxon>
        <taxon>Sphingorhabdus</taxon>
    </lineage>
</organism>
<accession>A0A840B5X9</accession>
<evidence type="ECO:0000313" key="1">
    <source>
        <dbReference type="EMBL" id="MBB3943565.1"/>
    </source>
</evidence>
<protein>
    <submittedName>
        <fullName evidence="1">Head-tail adaptor</fullName>
    </submittedName>
</protein>
<evidence type="ECO:0000313" key="2">
    <source>
        <dbReference type="Proteomes" id="UP000581447"/>
    </source>
</evidence>